<evidence type="ECO:0000313" key="5">
    <source>
        <dbReference type="EMBL" id="GFZ11572.1"/>
    </source>
</evidence>
<accession>A0A7J0GLD3</accession>
<gene>
    <name evidence="5" type="ORF">Acr_22g0009700</name>
</gene>
<dbReference type="InterPro" id="IPR052542">
    <property type="entry name" value="Cholesterol_Oxidase"/>
</dbReference>
<evidence type="ECO:0000256" key="1">
    <source>
        <dbReference type="ARBA" id="ARBA00001974"/>
    </source>
</evidence>
<dbReference type="AlphaFoldDB" id="A0A7J0GLD3"/>
<dbReference type="EMBL" id="BJWL01000022">
    <property type="protein sequence ID" value="GFZ11572.1"/>
    <property type="molecule type" value="Genomic_DNA"/>
</dbReference>
<evidence type="ECO:0000313" key="6">
    <source>
        <dbReference type="Proteomes" id="UP000585474"/>
    </source>
</evidence>
<dbReference type="OrthoDB" id="1688374at2759"/>
<sequence length="73" mass="8424">MERLESDHWFDDGDEDEDEDGYDAIVVVSRYGGFIASSRMSVEGIKVCLVEKGRRWESKDFSTDSLKIMSERL</sequence>
<reference evidence="5 6" key="1">
    <citation type="submission" date="2019-07" db="EMBL/GenBank/DDBJ databases">
        <title>De Novo Assembly of kiwifruit Actinidia rufa.</title>
        <authorList>
            <person name="Sugita-Konishi S."/>
            <person name="Sato K."/>
            <person name="Mori E."/>
            <person name="Abe Y."/>
            <person name="Kisaki G."/>
            <person name="Hamano K."/>
            <person name="Suezawa K."/>
            <person name="Otani M."/>
            <person name="Fukuda T."/>
            <person name="Manabe T."/>
            <person name="Gomi K."/>
            <person name="Tabuchi M."/>
            <person name="Akimitsu K."/>
            <person name="Kataoka I."/>
        </authorList>
    </citation>
    <scope>NUCLEOTIDE SEQUENCE [LARGE SCALE GENOMIC DNA]</scope>
    <source>
        <strain evidence="6">cv. Fuchu</strain>
    </source>
</reference>
<keyword evidence="3" id="KW-0274">FAD</keyword>
<organism evidence="5 6">
    <name type="scientific">Actinidia rufa</name>
    <dbReference type="NCBI Taxonomy" id="165716"/>
    <lineage>
        <taxon>Eukaryota</taxon>
        <taxon>Viridiplantae</taxon>
        <taxon>Streptophyta</taxon>
        <taxon>Embryophyta</taxon>
        <taxon>Tracheophyta</taxon>
        <taxon>Spermatophyta</taxon>
        <taxon>Magnoliopsida</taxon>
        <taxon>eudicotyledons</taxon>
        <taxon>Gunneridae</taxon>
        <taxon>Pentapetalae</taxon>
        <taxon>asterids</taxon>
        <taxon>Ericales</taxon>
        <taxon>Actinidiaceae</taxon>
        <taxon>Actinidia</taxon>
    </lineage>
</organism>
<evidence type="ECO:0000256" key="2">
    <source>
        <dbReference type="ARBA" id="ARBA00022630"/>
    </source>
</evidence>
<dbReference type="InterPro" id="IPR036188">
    <property type="entry name" value="FAD/NAD-bd_sf"/>
</dbReference>
<dbReference type="GO" id="GO:0016491">
    <property type="term" value="F:oxidoreductase activity"/>
    <property type="evidence" value="ECO:0007669"/>
    <property type="project" value="UniProtKB-KW"/>
</dbReference>
<comment type="caution">
    <text evidence="5">The sequence shown here is derived from an EMBL/GenBank/DDBJ whole genome shotgun (WGS) entry which is preliminary data.</text>
</comment>
<comment type="cofactor">
    <cofactor evidence="1">
        <name>FAD</name>
        <dbReference type="ChEBI" id="CHEBI:57692"/>
    </cofactor>
</comment>
<proteinExistence type="predicted"/>
<evidence type="ECO:0000256" key="3">
    <source>
        <dbReference type="ARBA" id="ARBA00022827"/>
    </source>
</evidence>
<protein>
    <recommendedName>
        <fullName evidence="7">FAD/NAD(P)-binding oxidoreductase family protein</fullName>
    </recommendedName>
</protein>
<evidence type="ECO:0000256" key="4">
    <source>
        <dbReference type="ARBA" id="ARBA00023002"/>
    </source>
</evidence>
<name>A0A7J0GLD3_9ERIC</name>
<keyword evidence="4" id="KW-0560">Oxidoreductase</keyword>
<dbReference type="PANTHER" id="PTHR47470:SF1">
    <property type="entry name" value="FAD-DEPENDENT OXIDOREDUCTASE 2 FAD BINDING DOMAIN-CONTAINING PROTEIN"/>
    <property type="match status" value="1"/>
</dbReference>
<dbReference type="Gene3D" id="3.50.50.60">
    <property type="entry name" value="FAD/NAD(P)-binding domain"/>
    <property type="match status" value="1"/>
</dbReference>
<dbReference type="PANTHER" id="PTHR47470">
    <property type="entry name" value="CHOLESTEROL OXIDASE"/>
    <property type="match status" value="1"/>
</dbReference>
<dbReference type="Proteomes" id="UP000585474">
    <property type="component" value="Unassembled WGS sequence"/>
</dbReference>
<evidence type="ECO:0008006" key="7">
    <source>
        <dbReference type="Google" id="ProtNLM"/>
    </source>
</evidence>
<keyword evidence="6" id="KW-1185">Reference proteome</keyword>
<keyword evidence="2" id="KW-0285">Flavoprotein</keyword>